<feature type="compositionally biased region" description="Basic and acidic residues" evidence="1">
    <location>
        <begin position="1"/>
        <end position="11"/>
    </location>
</feature>
<reference evidence="2 3" key="1">
    <citation type="submission" date="2019-03" db="EMBL/GenBank/DDBJ databases">
        <title>Deep-cultivation of Planctomycetes and their phenomic and genomic characterization uncovers novel biology.</title>
        <authorList>
            <person name="Wiegand S."/>
            <person name="Jogler M."/>
            <person name="Boedeker C."/>
            <person name="Pinto D."/>
            <person name="Vollmers J."/>
            <person name="Rivas-Marin E."/>
            <person name="Kohn T."/>
            <person name="Peeters S.H."/>
            <person name="Heuer A."/>
            <person name="Rast P."/>
            <person name="Oberbeckmann S."/>
            <person name="Bunk B."/>
            <person name="Jeske O."/>
            <person name="Meyerdierks A."/>
            <person name="Storesund J.E."/>
            <person name="Kallscheuer N."/>
            <person name="Luecker S."/>
            <person name="Lage O.M."/>
            <person name="Pohl T."/>
            <person name="Merkel B.J."/>
            <person name="Hornburger P."/>
            <person name="Mueller R.-W."/>
            <person name="Bruemmer F."/>
            <person name="Labrenz M."/>
            <person name="Spormann A.M."/>
            <person name="Op den Camp H."/>
            <person name="Overmann J."/>
            <person name="Amann R."/>
            <person name="Jetten M.S.M."/>
            <person name="Mascher T."/>
            <person name="Medema M.H."/>
            <person name="Devos D.P."/>
            <person name="Kaster A.-K."/>
            <person name="Ovreas L."/>
            <person name="Rohde M."/>
            <person name="Galperin M.Y."/>
            <person name="Jogler C."/>
        </authorList>
    </citation>
    <scope>NUCLEOTIDE SEQUENCE [LARGE SCALE GENOMIC DNA]</scope>
    <source>
        <strain evidence="2 3">Enr13</strain>
    </source>
</reference>
<feature type="region of interest" description="Disordered" evidence="1">
    <location>
        <begin position="1"/>
        <end position="57"/>
    </location>
</feature>
<name>A0A518HYW2_9BACT</name>
<feature type="region of interest" description="Disordered" evidence="1">
    <location>
        <begin position="103"/>
        <end position="124"/>
    </location>
</feature>
<feature type="compositionally biased region" description="Polar residues" evidence="1">
    <location>
        <begin position="44"/>
        <end position="55"/>
    </location>
</feature>
<dbReference type="KEGG" id="snep:Enr13x_59330"/>
<dbReference type="AlphaFoldDB" id="A0A518HYW2"/>
<feature type="compositionally biased region" description="Basic and acidic residues" evidence="1">
    <location>
        <begin position="20"/>
        <end position="32"/>
    </location>
</feature>
<keyword evidence="3" id="KW-1185">Reference proteome</keyword>
<dbReference type="EMBL" id="CP037423">
    <property type="protein sequence ID" value="QDV46029.1"/>
    <property type="molecule type" value="Genomic_DNA"/>
</dbReference>
<organism evidence="2 3">
    <name type="scientific">Stieleria neptunia</name>
    <dbReference type="NCBI Taxonomy" id="2527979"/>
    <lineage>
        <taxon>Bacteria</taxon>
        <taxon>Pseudomonadati</taxon>
        <taxon>Planctomycetota</taxon>
        <taxon>Planctomycetia</taxon>
        <taxon>Pirellulales</taxon>
        <taxon>Pirellulaceae</taxon>
        <taxon>Stieleria</taxon>
    </lineage>
</organism>
<evidence type="ECO:0000313" key="2">
    <source>
        <dbReference type="EMBL" id="QDV46029.1"/>
    </source>
</evidence>
<dbReference type="Proteomes" id="UP000319004">
    <property type="component" value="Chromosome"/>
</dbReference>
<gene>
    <name evidence="2" type="ORF">Enr13x_59330</name>
</gene>
<protein>
    <submittedName>
        <fullName evidence="2">Uncharacterized protein</fullName>
    </submittedName>
</protein>
<proteinExistence type="predicted"/>
<evidence type="ECO:0000313" key="3">
    <source>
        <dbReference type="Proteomes" id="UP000319004"/>
    </source>
</evidence>
<sequence>MSEWVLDDKRSVQTPLRRRGPVEGTKHLRRIADQVIPRRVAPPQIQSPLQLASPSDRTEPSDIAVIHSTSFGVDWTVFYRSGRGRSSVVKQLLKSRPSLLSMVHPRGALKQGPGRNHGRSDRCQQEQELPGCWVSDRGVAVRQFPAISEAGHQQNARKNKPHDRERTDESCEGDGDAELHRDQHAKSGQQQRRPLGSCYGVGL</sequence>
<evidence type="ECO:0000256" key="1">
    <source>
        <dbReference type="SAM" id="MobiDB-lite"/>
    </source>
</evidence>
<accession>A0A518HYW2</accession>
<feature type="region of interest" description="Disordered" evidence="1">
    <location>
        <begin position="147"/>
        <end position="203"/>
    </location>
</feature>